<accession>A0A2C6AHF7</accession>
<proteinExistence type="predicted"/>
<geneLocation type="plasmid" evidence="2">
    <name>pticfbp7129</name>
</geneLocation>
<dbReference type="EMBL" id="CP039927">
    <property type="protein sequence ID" value="QCL98596.1"/>
    <property type="molecule type" value="Genomic_DNA"/>
</dbReference>
<gene>
    <name evidence="1" type="ORF">CFBP7129_30985</name>
</gene>
<name>A0A2C6AHF7_AGRTU</name>
<organism evidence="1 2">
    <name type="scientific">Agrobacterium tumefaciens</name>
    <dbReference type="NCBI Taxonomy" id="358"/>
    <lineage>
        <taxon>Bacteria</taxon>
        <taxon>Pseudomonadati</taxon>
        <taxon>Pseudomonadota</taxon>
        <taxon>Alphaproteobacteria</taxon>
        <taxon>Hyphomicrobiales</taxon>
        <taxon>Rhizobiaceae</taxon>
        <taxon>Rhizobium/Agrobacterium group</taxon>
        <taxon>Agrobacterium</taxon>
        <taxon>Agrobacterium tumefaciens complex</taxon>
    </lineage>
</organism>
<reference evidence="1 2" key="1">
    <citation type="submission" date="2019-04" db="EMBL/GenBank/DDBJ databases">
        <title>Complete genome sequence of Agrobacterium tumefaciens CFBP7129.</title>
        <authorList>
            <person name="Haryono M."/>
            <person name="Lin Y.-C."/>
            <person name="Lai E.-M."/>
            <person name="Kuo C.-H."/>
        </authorList>
    </citation>
    <scope>NUCLEOTIDE SEQUENCE [LARGE SCALE GENOMIC DNA]</scope>
    <source>
        <strain evidence="1 2">CFBP7129</strain>
        <plasmid evidence="2">pticfbp7129</plasmid>
    </source>
</reference>
<evidence type="ECO:0000313" key="2">
    <source>
        <dbReference type="Proteomes" id="UP000298649"/>
    </source>
</evidence>
<keyword evidence="1" id="KW-0614">Plasmid</keyword>
<dbReference type="AlphaFoldDB" id="A0A2C6AHF7"/>
<dbReference type="Proteomes" id="UP000298649">
    <property type="component" value="Plasmid pTiCFBP7129"/>
</dbReference>
<evidence type="ECO:0000313" key="1">
    <source>
        <dbReference type="EMBL" id="QCL98596.1"/>
    </source>
</evidence>
<protein>
    <submittedName>
        <fullName evidence="1">Uncharacterized protein</fullName>
    </submittedName>
</protein>
<sequence>MPEPFFACVALMLSMISSVHSPTYSWNLQVLTSEIPRWFSSSVATIFIVALGNPMDLGFKPGARRLVGFLPNLSNRYSHLRVSALGLPPRALQDARIAGSDKIVRNRTQNPRAVARKRTSSSKLGAAAGRAIVVDQAGIRRR</sequence>